<dbReference type="InterPro" id="IPR011033">
    <property type="entry name" value="PRC_barrel-like_sf"/>
</dbReference>
<dbReference type="Proteomes" id="UP000321776">
    <property type="component" value="Unassembled WGS sequence"/>
</dbReference>
<dbReference type="PANTHER" id="PTHR36505:SF1">
    <property type="entry name" value="BLR1072 PROTEIN"/>
    <property type="match status" value="1"/>
</dbReference>
<keyword evidence="6" id="KW-1185">Reference proteome</keyword>
<dbReference type="SUPFAM" id="SSF50346">
    <property type="entry name" value="PRC-barrel domain"/>
    <property type="match status" value="1"/>
</dbReference>
<dbReference type="InterPro" id="IPR027275">
    <property type="entry name" value="PRC-brl_dom"/>
</dbReference>
<reference evidence="3 6" key="3">
    <citation type="submission" date="2024-01" db="EMBL/GenBank/DDBJ databases">
        <title>The diversity of rhizobia nodulating Mimosa spp. in eleven states of Brazil covering several biomes is determined by host plant, location, and edaphic factors.</title>
        <authorList>
            <person name="Rouws L."/>
            <person name="Barauna A."/>
            <person name="Beukes C."/>
            <person name="De Faria S.M."/>
            <person name="Gross E."/>
            <person name="Dos Reis Junior F.B."/>
            <person name="Simon M."/>
            <person name="Maluk M."/>
            <person name="Odee D.W."/>
            <person name="Kenicer G."/>
            <person name="Young J.P.W."/>
            <person name="Reis V.M."/>
            <person name="Zilli J."/>
            <person name="James E.K."/>
        </authorList>
    </citation>
    <scope>NUCLEOTIDE SEQUENCE [LARGE SCALE GENOMIC DNA]</scope>
    <source>
        <strain evidence="3 6">JPY530</strain>
    </source>
</reference>
<reference evidence="4" key="2">
    <citation type="submission" date="2019-08" db="EMBL/GenBank/DDBJ databases">
        <authorList>
            <person name="Im W.-T."/>
        </authorList>
    </citation>
    <scope>NUCLEOTIDE SEQUENCE</scope>
    <source>
        <strain evidence="4">NF 2-5-3</strain>
    </source>
</reference>
<evidence type="ECO:0000256" key="1">
    <source>
        <dbReference type="SAM" id="MobiDB-lite"/>
    </source>
</evidence>
<reference evidence="4 5" key="1">
    <citation type="journal article" date="2018" name="Int. J. Syst. Evol. Microbiol.">
        <title>Paraburkholderia azotifigens sp. nov., a nitrogen-fixing bacterium isolated from paddy soil.</title>
        <authorList>
            <person name="Choi G.M."/>
            <person name="Im W.T."/>
        </authorList>
    </citation>
    <scope>NUCLEOTIDE SEQUENCE [LARGE SCALE GENOMIC DNA]</scope>
    <source>
        <strain evidence="4 5">NF 2-5-3</strain>
    </source>
</reference>
<dbReference type="PANTHER" id="PTHR36505">
    <property type="entry name" value="BLR1072 PROTEIN"/>
    <property type="match status" value="1"/>
</dbReference>
<proteinExistence type="predicted"/>
<feature type="region of interest" description="Disordered" evidence="1">
    <location>
        <begin position="1"/>
        <end position="25"/>
    </location>
</feature>
<evidence type="ECO:0000313" key="6">
    <source>
        <dbReference type="Proteomes" id="UP001481677"/>
    </source>
</evidence>
<dbReference type="EMBL" id="JAZHGA010000005">
    <property type="protein sequence ID" value="MEM5339887.1"/>
    <property type="molecule type" value="Genomic_DNA"/>
</dbReference>
<dbReference type="Proteomes" id="UP001481677">
    <property type="component" value="Unassembled WGS sequence"/>
</dbReference>
<protein>
    <submittedName>
        <fullName evidence="3 4">PRC-barrel domain-containing protein</fullName>
    </submittedName>
</protein>
<feature type="region of interest" description="Disordered" evidence="1">
    <location>
        <begin position="140"/>
        <end position="176"/>
    </location>
</feature>
<evidence type="ECO:0000313" key="3">
    <source>
        <dbReference type="EMBL" id="MEM5339887.1"/>
    </source>
</evidence>
<name>A0A5C6VHQ9_9BURK</name>
<dbReference type="Gene3D" id="2.30.30.240">
    <property type="entry name" value="PRC-barrel domain"/>
    <property type="match status" value="1"/>
</dbReference>
<evidence type="ECO:0000313" key="5">
    <source>
        <dbReference type="Proteomes" id="UP000321776"/>
    </source>
</evidence>
<evidence type="ECO:0000313" key="4">
    <source>
        <dbReference type="EMBL" id="TXC84224.1"/>
    </source>
</evidence>
<dbReference type="RefSeq" id="WP_147236326.1">
    <property type="nucleotide sequence ID" value="NZ_JAZHFZ010000019.1"/>
</dbReference>
<accession>A0A5C6VHQ9</accession>
<dbReference type="AlphaFoldDB" id="A0A5C6VHQ9"/>
<feature type="domain" description="PRC-barrel" evidence="2">
    <location>
        <begin position="27"/>
        <end position="93"/>
    </location>
</feature>
<dbReference type="EMBL" id="VOQS01000003">
    <property type="protein sequence ID" value="TXC84224.1"/>
    <property type="molecule type" value="Genomic_DNA"/>
</dbReference>
<comment type="caution">
    <text evidence="4">The sequence shown here is derived from an EMBL/GenBank/DDBJ whole genome shotgun (WGS) entry which is preliminary data.</text>
</comment>
<dbReference type="Pfam" id="PF05239">
    <property type="entry name" value="PRC"/>
    <property type="match status" value="1"/>
</dbReference>
<evidence type="ECO:0000259" key="2">
    <source>
        <dbReference type="Pfam" id="PF05239"/>
    </source>
</evidence>
<gene>
    <name evidence="4" type="ORF">FRZ40_28440</name>
    <name evidence="3" type="ORF">V4C56_09625</name>
</gene>
<organism evidence="4 5">
    <name type="scientific">Paraburkholderia azotifigens</name>
    <dbReference type="NCBI Taxonomy" id="2057004"/>
    <lineage>
        <taxon>Bacteria</taxon>
        <taxon>Pseudomonadati</taxon>
        <taxon>Pseudomonadota</taxon>
        <taxon>Betaproteobacteria</taxon>
        <taxon>Burkholderiales</taxon>
        <taxon>Burkholderiaceae</taxon>
        <taxon>Paraburkholderia</taxon>
    </lineage>
</organism>
<sequence length="176" mass="18544">MTLQNQTGAGANIVGATRGTTRGPGPDVMAADTLDGDKVLSADGDDIGKIKDIMLDVRSGRIAYAVLSSGGFLGIGDKLLAIPWSALTLHVDRKCFLLDMPTQSVKNAPGFNKDHWPSMADPTWATSIHQYYGREPYWGNTGGNPGGNDEWRDKKSGVGDVEPGSSDAPEAGGVKL</sequence>